<organism evidence="3 4">
    <name type="scientific">Trichinella nativa</name>
    <dbReference type="NCBI Taxonomy" id="6335"/>
    <lineage>
        <taxon>Eukaryota</taxon>
        <taxon>Metazoa</taxon>
        <taxon>Ecdysozoa</taxon>
        <taxon>Nematoda</taxon>
        <taxon>Enoplea</taxon>
        <taxon>Dorylaimia</taxon>
        <taxon>Trichinellida</taxon>
        <taxon>Trichinellidae</taxon>
        <taxon>Trichinella</taxon>
    </lineage>
</organism>
<dbReference type="PANTHER" id="PTHR13723:SF278">
    <property type="entry name" value="ADAM METALLOPEPTIDASE WITH THROMBOSPONDIN TYPE 1 MOTIF A, ISOFORM B"/>
    <property type="match status" value="1"/>
</dbReference>
<reference evidence="3 4" key="1">
    <citation type="submission" date="2015-04" db="EMBL/GenBank/DDBJ databases">
        <title>Draft genome of the roundworm Trichinella nativa.</title>
        <authorList>
            <person name="Mitreva M."/>
        </authorList>
    </citation>
    <scope>NUCLEOTIDE SEQUENCE [LARGE SCALE GENOMIC DNA]</scope>
    <source>
        <strain evidence="3 4">ISS45</strain>
    </source>
</reference>
<dbReference type="GO" id="GO:0004222">
    <property type="term" value="F:metalloendopeptidase activity"/>
    <property type="evidence" value="ECO:0007669"/>
    <property type="project" value="TreeGrafter"/>
</dbReference>
<dbReference type="GO" id="GO:0005576">
    <property type="term" value="C:extracellular region"/>
    <property type="evidence" value="ECO:0007669"/>
    <property type="project" value="UniProtKB-SubCell"/>
</dbReference>
<protein>
    <recommendedName>
        <fullName evidence="5">Thrombospondin type 1 domain protein</fullName>
    </recommendedName>
</protein>
<dbReference type="InterPro" id="IPR000884">
    <property type="entry name" value="TSP1_rpt"/>
</dbReference>
<evidence type="ECO:0000256" key="1">
    <source>
        <dbReference type="ARBA" id="ARBA00004613"/>
    </source>
</evidence>
<dbReference type="Gene3D" id="2.20.100.10">
    <property type="entry name" value="Thrombospondin type-1 (TSP1) repeat"/>
    <property type="match status" value="2"/>
</dbReference>
<dbReference type="Pfam" id="PF19030">
    <property type="entry name" value="TSP1_ADAMTS"/>
    <property type="match status" value="2"/>
</dbReference>
<keyword evidence="2" id="KW-0964">Secreted</keyword>
<evidence type="ECO:0008006" key="5">
    <source>
        <dbReference type="Google" id="ProtNLM"/>
    </source>
</evidence>
<comment type="subcellular location">
    <subcellularLocation>
        <location evidence="1">Secreted</location>
    </subcellularLocation>
</comment>
<evidence type="ECO:0000313" key="4">
    <source>
        <dbReference type="Proteomes" id="UP000243006"/>
    </source>
</evidence>
<dbReference type="InterPro" id="IPR050439">
    <property type="entry name" value="ADAMTS_ADAMTS-like"/>
</dbReference>
<proteinExistence type="predicted"/>
<dbReference type="PROSITE" id="PS50092">
    <property type="entry name" value="TSP1"/>
    <property type="match status" value="1"/>
</dbReference>
<sequence length="156" mass="17729">SVTCGVGVQQRAVECVYKDEVVDTGYCRDIAQPDRHRSCELIPCPEWEVSPWEQCSVTCGTGYQQRSVQCIYQENRMPAESGACVESKRPKVIRTVYWLGAQKLPVRTKVTIQRRVALGNTPQMCSHRIKYFELQFSPKFQTVKVQLNGKPEAGLM</sequence>
<dbReference type="GO" id="GO:0031012">
    <property type="term" value="C:extracellular matrix"/>
    <property type="evidence" value="ECO:0007669"/>
    <property type="project" value="TreeGrafter"/>
</dbReference>
<dbReference type="SMART" id="SM00209">
    <property type="entry name" value="TSP1"/>
    <property type="match status" value="2"/>
</dbReference>
<feature type="non-terminal residue" evidence="3">
    <location>
        <position position="1"/>
    </location>
</feature>
<dbReference type="Proteomes" id="UP000243006">
    <property type="component" value="Unassembled WGS sequence"/>
</dbReference>
<accession>A0A1Y3EQV1</accession>
<dbReference type="PANTHER" id="PTHR13723">
    <property type="entry name" value="ADAMTS A DISINTEGRIN AND METALLOPROTEASE WITH THROMBOSPONDIN MOTIFS PROTEASE"/>
    <property type="match status" value="1"/>
</dbReference>
<comment type="caution">
    <text evidence="3">The sequence shown here is derived from an EMBL/GenBank/DDBJ whole genome shotgun (WGS) entry which is preliminary data.</text>
</comment>
<dbReference type="GO" id="GO:0006508">
    <property type="term" value="P:proteolysis"/>
    <property type="evidence" value="ECO:0007669"/>
    <property type="project" value="TreeGrafter"/>
</dbReference>
<name>A0A1Y3EQV1_9BILA</name>
<dbReference type="SUPFAM" id="SSF82895">
    <property type="entry name" value="TSP-1 type 1 repeat"/>
    <property type="match status" value="2"/>
</dbReference>
<dbReference type="GO" id="GO:0030198">
    <property type="term" value="P:extracellular matrix organization"/>
    <property type="evidence" value="ECO:0007669"/>
    <property type="project" value="TreeGrafter"/>
</dbReference>
<dbReference type="EMBL" id="LVZM01004819">
    <property type="protein sequence ID" value="OUC47275.1"/>
    <property type="molecule type" value="Genomic_DNA"/>
</dbReference>
<dbReference type="InterPro" id="IPR036383">
    <property type="entry name" value="TSP1_rpt_sf"/>
</dbReference>
<evidence type="ECO:0000256" key="2">
    <source>
        <dbReference type="ARBA" id="ARBA00022525"/>
    </source>
</evidence>
<gene>
    <name evidence="3" type="ORF">D917_07059</name>
</gene>
<evidence type="ECO:0000313" key="3">
    <source>
        <dbReference type="EMBL" id="OUC47275.1"/>
    </source>
</evidence>
<dbReference type="AlphaFoldDB" id="A0A1Y3EQV1"/>